<dbReference type="AlphaFoldDB" id="A0A0F9I6K7"/>
<organism evidence="2">
    <name type="scientific">marine sediment metagenome</name>
    <dbReference type="NCBI Taxonomy" id="412755"/>
    <lineage>
        <taxon>unclassified sequences</taxon>
        <taxon>metagenomes</taxon>
        <taxon>ecological metagenomes</taxon>
    </lineage>
</organism>
<name>A0A0F9I6K7_9ZZZZ</name>
<keyword evidence="1" id="KW-1133">Transmembrane helix</keyword>
<accession>A0A0F9I6K7</accession>
<sequence length="49" mass="5126">MFEITGSFIICIVVSFIAGGLIVAGSSSTPSREDCLTPLLEQKIGSHSI</sequence>
<proteinExistence type="predicted"/>
<protein>
    <submittedName>
        <fullName evidence="2">Uncharacterized protein</fullName>
    </submittedName>
</protein>
<feature type="transmembrane region" description="Helical" evidence="1">
    <location>
        <begin position="6"/>
        <end position="24"/>
    </location>
</feature>
<gene>
    <name evidence="2" type="ORF">LCGC14_1618140</name>
</gene>
<dbReference type="EMBL" id="LAZR01013190">
    <property type="protein sequence ID" value="KKM23147.1"/>
    <property type="molecule type" value="Genomic_DNA"/>
</dbReference>
<comment type="caution">
    <text evidence="2">The sequence shown here is derived from an EMBL/GenBank/DDBJ whole genome shotgun (WGS) entry which is preliminary data.</text>
</comment>
<reference evidence="2" key="1">
    <citation type="journal article" date="2015" name="Nature">
        <title>Complex archaea that bridge the gap between prokaryotes and eukaryotes.</title>
        <authorList>
            <person name="Spang A."/>
            <person name="Saw J.H."/>
            <person name="Jorgensen S.L."/>
            <person name="Zaremba-Niedzwiedzka K."/>
            <person name="Martijn J."/>
            <person name="Lind A.E."/>
            <person name="van Eijk R."/>
            <person name="Schleper C."/>
            <person name="Guy L."/>
            <person name="Ettema T.J."/>
        </authorList>
    </citation>
    <scope>NUCLEOTIDE SEQUENCE</scope>
</reference>
<keyword evidence="1" id="KW-0472">Membrane</keyword>
<keyword evidence="1" id="KW-0812">Transmembrane</keyword>
<evidence type="ECO:0000256" key="1">
    <source>
        <dbReference type="SAM" id="Phobius"/>
    </source>
</evidence>
<evidence type="ECO:0000313" key="2">
    <source>
        <dbReference type="EMBL" id="KKM23147.1"/>
    </source>
</evidence>